<accession>A0A285TU15</accession>
<evidence type="ECO:0000256" key="3">
    <source>
        <dbReference type="ARBA" id="ARBA00022475"/>
    </source>
</evidence>
<evidence type="ECO:0000313" key="9">
    <source>
        <dbReference type="EMBL" id="SOC27361.1"/>
    </source>
</evidence>
<evidence type="ECO:0000256" key="7">
    <source>
        <dbReference type="SAM" id="Phobius"/>
    </source>
</evidence>
<evidence type="ECO:0000256" key="4">
    <source>
        <dbReference type="ARBA" id="ARBA00022692"/>
    </source>
</evidence>
<dbReference type="Gene3D" id="1.20.81.30">
    <property type="entry name" value="Type II secretion system (T2SS), domain F"/>
    <property type="match status" value="2"/>
</dbReference>
<organism evidence="9 10">
    <name type="scientific">Ureibacillus xyleni</name>
    <dbReference type="NCBI Taxonomy" id="614648"/>
    <lineage>
        <taxon>Bacteria</taxon>
        <taxon>Bacillati</taxon>
        <taxon>Bacillota</taxon>
        <taxon>Bacilli</taxon>
        <taxon>Bacillales</taxon>
        <taxon>Caryophanaceae</taxon>
        <taxon>Ureibacillus</taxon>
    </lineage>
</organism>
<feature type="domain" description="Type II secretion system protein GspF" evidence="8">
    <location>
        <begin position="28"/>
        <end position="148"/>
    </location>
</feature>
<dbReference type="AlphaFoldDB" id="A0A285TU15"/>
<evidence type="ECO:0000256" key="2">
    <source>
        <dbReference type="ARBA" id="ARBA00005745"/>
    </source>
</evidence>
<comment type="subcellular location">
    <subcellularLocation>
        <location evidence="1">Cell membrane</location>
        <topology evidence="1">Multi-pass membrane protein</topology>
    </subcellularLocation>
</comment>
<dbReference type="InterPro" id="IPR042094">
    <property type="entry name" value="T2SS_GspF_sf"/>
</dbReference>
<evidence type="ECO:0000256" key="6">
    <source>
        <dbReference type="ARBA" id="ARBA00023136"/>
    </source>
</evidence>
<dbReference type="NCBIfam" id="NF041012">
    <property type="entry name" value="T4P_ComGB"/>
    <property type="match status" value="1"/>
</dbReference>
<dbReference type="GO" id="GO:0005886">
    <property type="term" value="C:plasma membrane"/>
    <property type="evidence" value="ECO:0007669"/>
    <property type="project" value="UniProtKB-SubCell"/>
</dbReference>
<dbReference type="Proteomes" id="UP000219636">
    <property type="component" value="Unassembled WGS sequence"/>
</dbReference>
<dbReference type="PANTHER" id="PTHR30012:SF0">
    <property type="entry name" value="TYPE II SECRETION SYSTEM PROTEIN F-RELATED"/>
    <property type="match status" value="1"/>
</dbReference>
<feature type="transmembrane region" description="Helical" evidence="7">
    <location>
        <begin position="329"/>
        <end position="350"/>
    </location>
</feature>
<keyword evidence="10" id="KW-1185">Reference proteome</keyword>
<evidence type="ECO:0000259" key="8">
    <source>
        <dbReference type="Pfam" id="PF00482"/>
    </source>
</evidence>
<evidence type="ECO:0000256" key="5">
    <source>
        <dbReference type="ARBA" id="ARBA00022989"/>
    </source>
</evidence>
<keyword evidence="5 7" id="KW-1133">Transmembrane helix</keyword>
<reference evidence="10" key="1">
    <citation type="submission" date="2017-08" db="EMBL/GenBank/DDBJ databases">
        <authorList>
            <person name="Varghese N."/>
            <person name="Submissions S."/>
        </authorList>
    </citation>
    <scope>NUCLEOTIDE SEQUENCE [LARGE SCALE GENOMIC DNA]</scope>
    <source>
        <strain evidence="10">JC22</strain>
    </source>
</reference>
<sequence length="356" mass="41555">MLHQQYLEMKDKYISRLKKEKIKQIPSFLYRLSTLLEEGYTFSDSITMLLPFHTEKVDYWRTIIQEKLRNGEDVSDILQCFSIPNYYLIAIKIAEENGDMGRALKNIAMQIEFNENMQKKLIKLLSYPFVLIVILTGVFISFRTYFLPNIEGIIDSRSQESTSTIGLSSIFLHLPDYLILTLFLIFVGLVICLFYFRRQDVRRRLQLLLKIPIVNYFYKLFITRELSRTLGSLLVSGFSLQQALNILQQQQLNKLLAYVSSEIEKHIIYGDSLSHCISIMSWFFPKFEDFIKHGEKNGHLGRELLIYCDLLDEKLQTIIKTGLSIVQPLLFIIIAICIIAAYLSVLLPMYEIIEIL</sequence>
<dbReference type="Pfam" id="PF00482">
    <property type="entry name" value="T2SSF"/>
    <property type="match status" value="2"/>
</dbReference>
<keyword evidence="6 7" id="KW-0472">Membrane</keyword>
<evidence type="ECO:0000313" key="10">
    <source>
        <dbReference type="Proteomes" id="UP000219636"/>
    </source>
</evidence>
<name>A0A285TU15_9BACL</name>
<dbReference type="PRINTS" id="PR00812">
    <property type="entry name" value="BCTERIALGSPF"/>
</dbReference>
<proteinExistence type="inferred from homology"/>
<dbReference type="EMBL" id="OBMQ01000022">
    <property type="protein sequence ID" value="SOC27361.1"/>
    <property type="molecule type" value="Genomic_DNA"/>
</dbReference>
<dbReference type="InterPro" id="IPR003004">
    <property type="entry name" value="GspF/PilC"/>
</dbReference>
<evidence type="ECO:0000256" key="1">
    <source>
        <dbReference type="ARBA" id="ARBA00004651"/>
    </source>
</evidence>
<dbReference type="PANTHER" id="PTHR30012">
    <property type="entry name" value="GENERAL SECRETION PATHWAY PROTEIN"/>
    <property type="match status" value="1"/>
</dbReference>
<comment type="similarity">
    <text evidence="2">Belongs to the GSP F family.</text>
</comment>
<protein>
    <submittedName>
        <fullName evidence="9">Competence protein ComGB</fullName>
    </submittedName>
</protein>
<keyword evidence="4 7" id="KW-0812">Transmembrane</keyword>
<feature type="transmembrane region" description="Helical" evidence="7">
    <location>
        <begin position="177"/>
        <end position="196"/>
    </location>
</feature>
<gene>
    <name evidence="9" type="ORF">SAMN05880501_1228</name>
</gene>
<feature type="transmembrane region" description="Helical" evidence="7">
    <location>
        <begin position="124"/>
        <end position="142"/>
    </location>
</feature>
<dbReference type="InterPro" id="IPR018076">
    <property type="entry name" value="T2SS_GspF_dom"/>
</dbReference>
<keyword evidence="3" id="KW-1003">Cell membrane</keyword>
<dbReference type="OrthoDB" id="1638902at2"/>
<dbReference type="InterPro" id="IPR047692">
    <property type="entry name" value="T4P_ComGB"/>
</dbReference>
<feature type="domain" description="Type II secretion system protein GspF" evidence="8">
    <location>
        <begin position="227"/>
        <end position="348"/>
    </location>
</feature>